<reference evidence="1 2" key="1">
    <citation type="journal article" date="2012" name="J. Bacteriol.">
        <title>Genome Sequence of the Protease-Producing Bacterium Rheinheimera nanhaiensis E407-8T, Isolated from Deep-Sea Sediment of the South China Sea.</title>
        <authorList>
            <person name="Zhang X.-Y."/>
            <person name="Zhang Y.-J."/>
            <person name="Qin Q.-L."/>
            <person name="Xie B.-B."/>
            <person name="Chen X.-L."/>
            <person name="Zhou B.-C."/>
            <person name="Zhang Y.-Z."/>
        </authorList>
    </citation>
    <scope>NUCLEOTIDE SEQUENCE [LARGE SCALE GENOMIC DNA]</scope>
    <source>
        <strain evidence="1 2">E407-8</strain>
    </source>
</reference>
<comment type="caution">
    <text evidence="1">The sequence shown here is derived from an EMBL/GenBank/DDBJ whole genome shotgun (WGS) entry which is preliminary data.</text>
</comment>
<dbReference type="AlphaFoldDB" id="I1DXP5"/>
<organism evidence="1 2">
    <name type="scientific">Rheinheimera nanhaiensis E407-8</name>
    <dbReference type="NCBI Taxonomy" id="562729"/>
    <lineage>
        <taxon>Bacteria</taxon>
        <taxon>Pseudomonadati</taxon>
        <taxon>Pseudomonadota</taxon>
        <taxon>Gammaproteobacteria</taxon>
        <taxon>Chromatiales</taxon>
        <taxon>Chromatiaceae</taxon>
        <taxon>Rheinheimera</taxon>
    </lineage>
</organism>
<name>I1DXP5_9GAMM</name>
<keyword evidence="2" id="KW-1185">Reference proteome</keyword>
<dbReference type="STRING" id="562729.RNAN_1811"/>
<gene>
    <name evidence="1" type="ORF">RNAN_1811</name>
</gene>
<evidence type="ECO:0000313" key="2">
    <source>
        <dbReference type="Proteomes" id="UP000004374"/>
    </source>
</evidence>
<protein>
    <submittedName>
        <fullName evidence="1">Uncharacterized protein</fullName>
    </submittedName>
</protein>
<proteinExistence type="predicted"/>
<dbReference type="EMBL" id="BAFK01000008">
    <property type="protein sequence ID" value="GAB58823.1"/>
    <property type="molecule type" value="Genomic_DNA"/>
</dbReference>
<sequence>MLSSGFHQVAPVCAVAGFYKLSLCDKKGVFYGKVHRVKSMNGVVLIDIFARYRYKYCRKTRKTNT</sequence>
<evidence type="ECO:0000313" key="1">
    <source>
        <dbReference type="EMBL" id="GAB58823.1"/>
    </source>
</evidence>
<accession>I1DXP5</accession>
<dbReference type="Proteomes" id="UP000004374">
    <property type="component" value="Unassembled WGS sequence"/>
</dbReference>